<reference evidence="2" key="1">
    <citation type="journal article" date="2019" name="Int. J. Syst. Evol. Microbiol.">
        <title>The Global Catalogue of Microorganisms (GCM) 10K type strain sequencing project: providing services to taxonomists for standard genome sequencing and annotation.</title>
        <authorList>
            <consortium name="The Broad Institute Genomics Platform"/>
            <consortium name="The Broad Institute Genome Sequencing Center for Infectious Disease"/>
            <person name="Wu L."/>
            <person name="Ma J."/>
        </authorList>
    </citation>
    <scope>NUCLEOTIDE SEQUENCE [LARGE SCALE GENOMIC DNA]</scope>
    <source>
        <strain evidence="2">JCM 1490</strain>
    </source>
</reference>
<evidence type="ECO:0000313" key="1">
    <source>
        <dbReference type="EMBL" id="MFC7406657.1"/>
    </source>
</evidence>
<gene>
    <name evidence="1" type="ORF">ACFQQL_16175</name>
</gene>
<evidence type="ECO:0000313" key="2">
    <source>
        <dbReference type="Proteomes" id="UP001596455"/>
    </source>
</evidence>
<sequence>MSVDNGVQTLEIELASLAEDLTSPGWHECVLCYVNRMIAAFGCDGTLRWTRRWRDRQAPRATGLERRAGRVGAYCDCELFLNGWDVAVEVVPDEYRGPGGGAGCLGVRTGTTQPCLVWVRINRAAGW</sequence>
<keyword evidence="2" id="KW-1185">Reference proteome</keyword>
<organism evidence="1 2">
    <name type="scientific">Georgenia alba</name>
    <dbReference type="NCBI Taxonomy" id="2233858"/>
    <lineage>
        <taxon>Bacteria</taxon>
        <taxon>Bacillati</taxon>
        <taxon>Actinomycetota</taxon>
        <taxon>Actinomycetes</taxon>
        <taxon>Micrococcales</taxon>
        <taxon>Bogoriellaceae</taxon>
        <taxon>Georgenia</taxon>
    </lineage>
</organism>
<dbReference type="InterPro" id="IPR024248">
    <property type="entry name" value="DUF2695"/>
</dbReference>
<name>A0ABW2QFC0_9MICO</name>
<comment type="caution">
    <text evidence="1">The sequence shown here is derived from an EMBL/GenBank/DDBJ whole genome shotgun (WGS) entry which is preliminary data.</text>
</comment>
<dbReference type="Pfam" id="PF10905">
    <property type="entry name" value="DUF2695"/>
    <property type="match status" value="1"/>
</dbReference>
<protein>
    <submittedName>
        <fullName evidence="1">DUF2695 domain-containing protein</fullName>
    </submittedName>
</protein>
<dbReference type="RefSeq" id="WP_382396193.1">
    <property type="nucleotide sequence ID" value="NZ_JBHTCQ010000004.1"/>
</dbReference>
<dbReference type="EMBL" id="JBHTCQ010000004">
    <property type="protein sequence ID" value="MFC7406657.1"/>
    <property type="molecule type" value="Genomic_DNA"/>
</dbReference>
<dbReference type="Proteomes" id="UP001596455">
    <property type="component" value="Unassembled WGS sequence"/>
</dbReference>
<accession>A0ABW2QFC0</accession>
<proteinExistence type="predicted"/>